<keyword evidence="2" id="KW-0812">Transmembrane</keyword>
<evidence type="ECO:0000256" key="1">
    <source>
        <dbReference type="SAM" id="MobiDB-lite"/>
    </source>
</evidence>
<feature type="transmembrane region" description="Helical" evidence="2">
    <location>
        <begin position="33"/>
        <end position="55"/>
    </location>
</feature>
<evidence type="ECO:0000256" key="2">
    <source>
        <dbReference type="SAM" id="Phobius"/>
    </source>
</evidence>
<dbReference type="InParanoid" id="E8R4D4"/>
<protein>
    <submittedName>
        <fullName evidence="3">Chitinase</fullName>
    </submittedName>
</protein>
<dbReference type="HOGENOM" id="CLU_2752382_0_0_0"/>
<organism evidence="3 4">
    <name type="scientific">Isosphaera pallida (strain ATCC 43644 / DSM 9630 / IS1B)</name>
    <dbReference type="NCBI Taxonomy" id="575540"/>
    <lineage>
        <taxon>Bacteria</taxon>
        <taxon>Pseudomonadati</taxon>
        <taxon>Planctomycetota</taxon>
        <taxon>Planctomycetia</taxon>
        <taxon>Isosphaerales</taxon>
        <taxon>Isosphaeraceae</taxon>
        <taxon>Isosphaera</taxon>
    </lineage>
</organism>
<dbReference type="Proteomes" id="UP000008631">
    <property type="component" value="Chromosome"/>
</dbReference>
<name>E8R4D4_ISOPI</name>
<dbReference type="EMBL" id="CP002353">
    <property type="protein sequence ID" value="ADV62735.1"/>
    <property type="molecule type" value="Genomic_DNA"/>
</dbReference>
<evidence type="ECO:0000313" key="4">
    <source>
        <dbReference type="Proteomes" id="UP000008631"/>
    </source>
</evidence>
<reference evidence="3 4" key="2">
    <citation type="journal article" date="2011" name="Stand. Genomic Sci.">
        <title>Complete genome sequence of Isosphaera pallida type strain (IS1B).</title>
        <authorList>
            <consortium name="US DOE Joint Genome Institute (JGI-PGF)"/>
            <person name="Goker M."/>
            <person name="Cleland D."/>
            <person name="Saunders E."/>
            <person name="Lapidus A."/>
            <person name="Nolan M."/>
            <person name="Lucas S."/>
            <person name="Hammon N."/>
            <person name="Deshpande S."/>
            <person name="Cheng J.F."/>
            <person name="Tapia R."/>
            <person name="Han C."/>
            <person name="Goodwin L."/>
            <person name="Pitluck S."/>
            <person name="Liolios K."/>
            <person name="Pagani I."/>
            <person name="Ivanova N."/>
            <person name="Mavromatis K."/>
            <person name="Pati A."/>
            <person name="Chen A."/>
            <person name="Palaniappan K."/>
            <person name="Land M."/>
            <person name="Hauser L."/>
            <person name="Chang Y.J."/>
            <person name="Jeffries C.D."/>
            <person name="Detter J.C."/>
            <person name="Beck B."/>
            <person name="Woyke T."/>
            <person name="Bristow J."/>
            <person name="Eisen J.A."/>
            <person name="Markowitz V."/>
            <person name="Hugenholtz P."/>
            <person name="Kyrpides N.C."/>
            <person name="Klenk H.P."/>
        </authorList>
    </citation>
    <scope>NUCLEOTIDE SEQUENCE [LARGE SCALE GENOMIC DNA]</scope>
    <source>
        <strain evidence="4">ATCC 43644 / DSM 9630 / IS1B</strain>
    </source>
</reference>
<keyword evidence="4" id="KW-1185">Reference proteome</keyword>
<dbReference type="AlphaFoldDB" id="E8R4D4"/>
<dbReference type="KEGG" id="ipa:Isop_2156"/>
<gene>
    <name evidence="3" type="ordered locus">Isop_2156</name>
</gene>
<feature type="compositionally biased region" description="Polar residues" evidence="1">
    <location>
        <begin position="1"/>
        <end position="18"/>
    </location>
</feature>
<evidence type="ECO:0000313" key="3">
    <source>
        <dbReference type="EMBL" id="ADV62735.1"/>
    </source>
</evidence>
<feature type="region of interest" description="Disordered" evidence="1">
    <location>
        <begin position="1"/>
        <end position="24"/>
    </location>
</feature>
<accession>E8R4D4</accession>
<keyword evidence="2" id="KW-0472">Membrane</keyword>
<proteinExistence type="predicted"/>
<reference key="1">
    <citation type="submission" date="2010-11" db="EMBL/GenBank/DDBJ databases">
        <title>The complete sequence of chromosome of Isophaera pallida ATCC 43644.</title>
        <authorList>
            <consortium name="US DOE Joint Genome Institute (JGI-PGF)"/>
            <person name="Lucas S."/>
            <person name="Copeland A."/>
            <person name="Lapidus A."/>
            <person name="Bruce D."/>
            <person name="Goodwin L."/>
            <person name="Pitluck S."/>
            <person name="Kyrpides N."/>
            <person name="Mavromatis K."/>
            <person name="Pagani I."/>
            <person name="Ivanova N."/>
            <person name="Saunders E."/>
            <person name="Brettin T."/>
            <person name="Detter J.C."/>
            <person name="Han C."/>
            <person name="Tapia R."/>
            <person name="Land M."/>
            <person name="Hauser L."/>
            <person name="Markowitz V."/>
            <person name="Cheng J.-F."/>
            <person name="Hugenholtz P."/>
            <person name="Woyke T."/>
            <person name="Wu D."/>
            <person name="Eisen J.A."/>
        </authorList>
    </citation>
    <scope>NUCLEOTIDE SEQUENCE</scope>
    <source>
        <strain>ATCC 43644</strain>
    </source>
</reference>
<keyword evidence="2" id="KW-1133">Transmembrane helix</keyword>
<sequence>MMSFDETNASLTSDSHPSATVPDGRMRSRLGRWVVGLVMVLALVGLLALVINFGARLPISVIEAREITEV</sequence>